<name>A0A561SZT2_9PSEU</name>
<dbReference type="OrthoDB" id="8444614at2"/>
<dbReference type="Gene3D" id="3.10.350.10">
    <property type="entry name" value="LysM domain"/>
    <property type="match status" value="2"/>
</dbReference>
<dbReference type="SMART" id="SM00257">
    <property type="entry name" value="LysM"/>
    <property type="match status" value="2"/>
</dbReference>
<gene>
    <name evidence="2" type="ORF">FHX44_116323</name>
</gene>
<organism evidence="2 3">
    <name type="scientific">Pseudonocardia hierapolitana</name>
    <dbReference type="NCBI Taxonomy" id="1128676"/>
    <lineage>
        <taxon>Bacteria</taxon>
        <taxon>Bacillati</taxon>
        <taxon>Actinomycetota</taxon>
        <taxon>Actinomycetes</taxon>
        <taxon>Pseudonocardiales</taxon>
        <taxon>Pseudonocardiaceae</taxon>
        <taxon>Pseudonocardia</taxon>
    </lineage>
</organism>
<dbReference type="CDD" id="cd00118">
    <property type="entry name" value="LysM"/>
    <property type="match status" value="2"/>
</dbReference>
<accession>A0A561SZT2</accession>
<dbReference type="RefSeq" id="WP_147259064.1">
    <property type="nucleotide sequence ID" value="NZ_VIWU01000001.1"/>
</dbReference>
<dbReference type="InterPro" id="IPR052196">
    <property type="entry name" value="Bact_Kbp"/>
</dbReference>
<proteinExistence type="predicted"/>
<dbReference type="PANTHER" id="PTHR34700">
    <property type="entry name" value="POTASSIUM BINDING PROTEIN KBP"/>
    <property type="match status" value="1"/>
</dbReference>
<protein>
    <submittedName>
        <fullName evidence="2">LysM domain-containing protein</fullName>
    </submittedName>
</protein>
<dbReference type="Proteomes" id="UP000321261">
    <property type="component" value="Unassembled WGS sequence"/>
</dbReference>
<dbReference type="InterPro" id="IPR018392">
    <property type="entry name" value="LysM"/>
</dbReference>
<dbReference type="PANTHER" id="PTHR34700:SF4">
    <property type="entry name" value="PHAGE-LIKE ELEMENT PBSX PROTEIN XKDP"/>
    <property type="match status" value="1"/>
</dbReference>
<dbReference type="Pfam" id="PF01476">
    <property type="entry name" value="LysM"/>
    <property type="match status" value="2"/>
</dbReference>
<evidence type="ECO:0000313" key="3">
    <source>
        <dbReference type="Proteomes" id="UP000321261"/>
    </source>
</evidence>
<sequence length="149" mass="16284">MRNPGWLPGLPAQHADGFELADLLRYAGVLSGGTPPTVYTVKADDTLFGIARDELGDGARWPEIFARNRAVIARPDRIFPGQKLYLPTGPALVPQLRFHVVAPGETLSEIARNHMNDASRWPEIFALNASILTNPDVIIVGQVLQLPPK</sequence>
<dbReference type="PROSITE" id="PS51782">
    <property type="entry name" value="LYSM"/>
    <property type="match status" value="2"/>
</dbReference>
<dbReference type="EMBL" id="VIWU01000001">
    <property type="protein sequence ID" value="TWF80380.1"/>
    <property type="molecule type" value="Genomic_DNA"/>
</dbReference>
<dbReference type="SUPFAM" id="SSF54106">
    <property type="entry name" value="LysM domain"/>
    <property type="match status" value="2"/>
</dbReference>
<keyword evidence="3" id="KW-1185">Reference proteome</keyword>
<evidence type="ECO:0000313" key="2">
    <source>
        <dbReference type="EMBL" id="TWF80380.1"/>
    </source>
</evidence>
<feature type="domain" description="LysM" evidence="1">
    <location>
        <begin position="97"/>
        <end position="146"/>
    </location>
</feature>
<reference evidence="2 3" key="1">
    <citation type="submission" date="2019-06" db="EMBL/GenBank/DDBJ databases">
        <title>Sequencing the genomes of 1000 actinobacteria strains.</title>
        <authorList>
            <person name="Klenk H.-P."/>
        </authorList>
    </citation>
    <scope>NUCLEOTIDE SEQUENCE [LARGE SCALE GENOMIC DNA]</scope>
    <source>
        <strain evidence="2 3">DSM 45671</strain>
    </source>
</reference>
<dbReference type="InterPro" id="IPR036779">
    <property type="entry name" value="LysM_dom_sf"/>
</dbReference>
<evidence type="ECO:0000259" key="1">
    <source>
        <dbReference type="PROSITE" id="PS51782"/>
    </source>
</evidence>
<dbReference type="AlphaFoldDB" id="A0A561SZT2"/>
<comment type="caution">
    <text evidence="2">The sequence shown here is derived from an EMBL/GenBank/DDBJ whole genome shotgun (WGS) entry which is preliminary data.</text>
</comment>
<feature type="domain" description="LysM" evidence="1">
    <location>
        <begin position="37"/>
        <end position="86"/>
    </location>
</feature>